<gene>
    <name evidence="2" type="ORF">COT24_05605</name>
</gene>
<dbReference type="InterPro" id="IPR009061">
    <property type="entry name" value="DNA-bd_dom_put_sf"/>
</dbReference>
<protein>
    <recommendedName>
        <fullName evidence="1">Helix-turn-helix domain-containing protein</fullName>
    </recommendedName>
</protein>
<name>A0A2H0YUR0_9BACT</name>
<evidence type="ECO:0000313" key="2">
    <source>
        <dbReference type="EMBL" id="PIS42039.1"/>
    </source>
</evidence>
<dbReference type="AlphaFoldDB" id="A0A2H0YUR0"/>
<reference evidence="2 3" key="1">
    <citation type="submission" date="2017-09" db="EMBL/GenBank/DDBJ databases">
        <title>Depth-based differentiation of microbial function through sediment-hosted aquifers and enrichment of novel symbionts in the deep terrestrial subsurface.</title>
        <authorList>
            <person name="Probst A.J."/>
            <person name="Ladd B."/>
            <person name="Jarett J.K."/>
            <person name="Geller-Mcgrath D.E."/>
            <person name="Sieber C.M."/>
            <person name="Emerson J.B."/>
            <person name="Anantharaman K."/>
            <person name="Thomas B.C."/>
            <person name="Malmstrom R."/>
            <person name="Stieglmeier M."/>
            <person name="Klingl A."/>
            <person name="Woyke T."/>
            <person name="Ryan C.M."/>
            <person name="Banfield J.F."/>
        </authorList>
    </citation>
    <scope>NUCLEOTIDE SEQUENCE [LARGE SCALE GENOMIC DNA]</scope>
    <source>
        <strain evidence="2">CG08_land_8_20_14_0_20_40_16</strain>
    </source>
</reference>
<evidence type="ECO:0000313" key="3">
    <source>
        <dbReference type="Proteomes" id="UP000231542"/>
    </source>
</evidence>
<dbReference type="SUPFAM" id="SSF46955">
    <property type="entry name" value="Putative DNA-binding domain"/>
    <property type="match status" value="1"/>
</dbReference>
<dbReference type="EMBL" id="PEXU01000061">
    <property type="protein sequence ID" value="PIS42039.1"/>
    <property type="molecule type" value="Genomic_DNA"/>
</dbReference>
<sequence length="246" mass="28205">MNKEFSIKEAAILLDISIQTLRRWDKSGRFIAQRKKIGKVSRYYYRENDIEDLLATNFPSLLKVAKKWALDSAPPELPRRFYCPDSSIFKARLSGFEYNLSQDPKLAKIFPLIVAVTGEIGNNSFDHNLGNWPDVPGIFFGYNLNQKEVILADRGQGFLKTLQRVRPSLSDYSEALKVAFTEFLSGRSPEKRGNGLKYVREVVLNYHFKLFLQSGDAFLNLSKRNKTIKINTAQNFIQGSYTLISY</sequence>
<dbReference type="InterPro" id="IPR041657">
    <property type="entry name" value="HTH_17"/>
</dbReference>
<dbReference type="Pfam" id="PF12728">
    <property type="entry name" value="HTH_17"/>
    <property type="match status" value="1"/>
</dbReference>
<proteinExistence type="predicted"/>
<accession>A0A2H0YUR0</accession>
<feature type="domain" description="Helix-turn-helix" evidence="1">
    <location>
        <begin position="5"/>
        <end position="56"/>
    </location>
</feature>
<evidence type="ECO:0000259" key="1">
    <source>
        <dbReference type="Pfam" id="PF12728"/>
    </source>
</evidence>
<comment type="caution">
    <text evidence="2">The sequence shown here is derived from an EMBL/GenBank/DDBJ whole genome shotgun (WGS) entry which is preliminary data.</text>
</comment>
<dbReference type="Proteomes" id="UP000231542">
    <property type="component" value="Unassembled WGS sequence"/>
</dbReference>
<organism evidence="2 3">
    <name type="scientific">Candidatus Kerfeldbacteria bacterium CG08_land_8_20_14_0_20_40_16</name>
    <dbReference type="NCBI Taxonomy" id="2014244"/>
    <lineage>
        <taxon>Bacteria</taxon>
        <taxon>Candidatus Kerfeldiibacteriota</taxon>
    </lineage>
</organism>
<dbReference type="Gene3D" id="1.10.1660.10">
    <property type="match status" value="1"/>
</dbReference>